<dbReference type="EMBL" id="CP002160">
    <property type="protein sequence ID" value="ADL52361.1"/>
    <property type="molecule type" value="Genomic_DNA"/>
</dbReference>
<evidence type="ECO:0000259" key="2">
    <source>
        <dbReference type="Pfam" id="PF04471"/>
    </source>
</evidence>
<dbReference type="OrthoDB" id="9797274at2"/>
<dbReference type="GO" id="GO:0003677">
    <property type="term" value="F:DNA binding"/>
    <property type="evidence" value="ECO:0007669"/>
    <property type="project" value="InterPro"/>
</dbReference>
<dbReference type="InterPro" id="IPR011335">
    <property type="entry name" value="Restrct_endonuc-II-like"/>
</dbReference>
<evidence type="ECO:0000313" key="3">
    <source>
        <dbReference type="EMBL" id="ADL52361.1"/>
    </source>
</evidence>
<organism evidence="3 4">
    <name type="scientific">Clostridium cellulovorans (strain ATCC 35296 / DSM 3052 / OCM 3 / 743B)</name>
    <dbReference type="NCBI Taxonomy" id="573061"/>
    <lineage>
        <taxon>Bacteria</taxon>
        <taxon>Bacillati</taxon>
        <taxon>Bacillota</taxon>
        <taxon>Clostridia</taxon>
        <taxon>Eubacteriales</taxon>
        <taxon>Clostridiaceae</taxon>
        <taxon>Clostridium</taxon>
    </lineage>
</organism>
<keyword evidence="1" id="KW-0812">Transmembrane</keyword>
<reference evidence="3 4" key="1">
    <citation type="submission" date="2010-08" db="EMBL/GenBank/DDBJ databases">
        <title>Complete sequence of Clostridium cellulovorans 743B.</title>
        <authorList>
            <consortium name="US DOE Joint Genome Institute"/>
            <person name="Lucas S."/>
            <person name="Copeland A."/>
            <person name="Lapidus A."/>
            <person name="Cheng J.-F."/>
            <person name="Bruce D."/>
            <person name="Goodwin L."/>
            <person name="Pitluck S."/>
            <person name="Chertkov O."/>
            <person name="Detter J.C."/>
            <person name="Han C."/>
            <person name="Tapia R."/>
            <person name="Land M."/>
            <person name="Hauser L."/>
            <person name="Chang Y.-J."/>
            <person name="Jeffries C."/>
            <person name="Kyrpides N."/>
            <person name="Ivanova N."/>
            <person name="Mikhailova N."/>
            <person name="Hemme C.L."/>
            <person name="Woyke T."/>
        </authorList>
    </citation>
    <scope>NUCLEOTIDE SEQUENCE [LARGE SCALE GENOMIC DNA]</scope>
    <source>
        <strain evidence="4">ATCC 35296 / DSM 3052 / OCM 3 / 743B</strain>
    </source>
</reference>
<dbReference type="GO" id="GO:0004519">
    <property type="term" value="F:endonuclease activity"/>
    <property type="evidence" value="ECO:0007669"/>
    <property type="project" value="InterPro"/>
</dbReference>
<keyword evidence="1" id="KW-1133">Transmembrane helix</keyword>
<protein>
    <recommendedName>
        <fullName evidence="2">Restriction endonuclease type IV Mrr domain-containing protein</fullName>
    </recommendedName>
</protein>
<dbReference type="InterPro" id="IPR007560">
    <property type="entry name" value="Restrct_endonuc_IV_Mrr"/>
</dbReference>
<evidence type="ECO:0000256" key="1">
    <source>
        <dbReference type="SAM" id="Phobius"/>
    </source>
</evidence>
<dbReference type="SUPFAM" id="SSF52980">
    <property type="entry name" value="Restriction endonuclease-like"/>
    <property type="match status" value="1"/>
</dbReference>
<dbReference type="HOGENOM" id="CLU_1552608_0_0_9"/>
<name>D9SRD2_CLOC7</name>
<dbReference type="RefSeq" id="WP_010074476.1">
    <property type="nucleotide sequence ID" value="NC_014393.1"/>
</dbReference>
<feature type="transmembrane region" description="Helical" evidence="1">
    <location>
        <begin position="9"/>
        <end position="26"/>
    </location>
</feature>
<dbReference type="Proteomes" id="UP000002730">
    <property type="component" value="Chromosome"/>
</dbReference>
<dbReference type="Pfam" id="PF04471">
    <property type="entry name" value="Mrr_cat"/>
    <property type="match status" value="1"/>
</dbReference>
<dbReference type="AlphaFoldDB" id="D9SRD2"/>
<sequence length="188" mass="21953">MIFYFAKKLLLEILFGGFIIFLLSFLNKKLDKYINCLNDDISKVRTTRQILLLYGASSLYESRLATLDRNNFILWCEKYLSALGYKNILLLDDNPLIDLCCIKSGIKYYVKCKNFNIEETEKSFSIDLVHELICEMVKDKISCGILLTPYSIDPKTKELLDNYNKNLSIIIEDKERLLSNCLDYRIKV</sequence>
<dbReference type="GO" id="GO:0009307">
    <property type="term" value="P:DNA restriction-modification system"/>
    <property type="evidence" value="ECO:0007669"/>
    <property type="project" value="InterPro"/>
</dbReference>
<keyword evidence="4" id="KW-1185">Reference proteome</keyword>
<keyword evidence="1" id="KW-0472">Membrane</keyword>
<accession>D9SRD2</accession>
<gene>
    <name evidence="3" type="ordered locus">Clocel_2661</name>
</gene>
<evidence type="ECO:0000313" key="4">
    <source>
        <dbReference type="Proteomes" id="UP000002730"/>
    </source>
</evidence>
<proteinExistence type="predicted"/>
<feature type="domain" description="Restriction endonuclease type IV Mrr" evidence="2">
    <location>
        <begin position="66"/>
        <end position="178"/>
    </location>
</feature>
<dbReference type="KEGG" id="ccb:Clocel_2661"/>